<feature type="domain" description="Cytidylate kinase" evidence="9">
    <location>
        <begin position="5"/>
        <end position="212"/>
    </location>
</feature>
<dbReference type="InterPro" id="IPR003136">
    <property type="entry name" value="Cytidylate_kin"/>
</dbReference>
<dbReference type="RefSeq" id="WP_047753911.1">
    <property type="nucleotide sequence ID" value="NZ_CAJUHA010000004.1"/>
</dbReference>
<dbReference type="STRING" id="1330330.IX53_01895"/>
<evidence type="ECO:0000259" key="9">
    <source>
        <dbReference type="Pfam" id="PF02224"/>
    </source>
</evidence>
<dbReference type="InterPro" id="IPR011994">
    <property type="entry name" value="Cytidylate_kinase_dom"/>
</dbReference>
<comment type="subcellular location">
    <subcellularLocation>
        <location evidence="8">Cytoplasm</location>
    </subcellularLocation>
</comment>
<evidence type="ECO:0000313" key="10">
    <source>
        <dbReference type="EMBL" id="AKI96776.1"/>
    </source>
</evidence>
<evidence type="ECO:0000256" key="4">
    <source>
        <dbReference type="ARBA" id="ARBA00022777"/>
    </source>
</evidence>
<dbReference type="PANTHER" id="PTHR21299:SF2">
    <property type="entry name" value="CYTIDYLATE KINASE"/>
    <property type="match status" value="1"/>
</dbReference>
<accession>A0A0G2Z9K8</accession>
<proteinExistence type="inferred from homology"/>
<evidence type="ECO:0000256" key="1">
    <source>
        <dbReference type="ARBA" id="ARBA00009427"/>
    </source>
</evidence>
<dbReference type="GO" id="GO:0005829">
    <property type="term" value="C:cytosol"/>
    <property type="evidence" value="ECO:0007669"/>
    <property type="project" value="TreeGrafter"/>
</dbReference>
<evidence type="ECO:0000256" key="6">
    <source>
        <dbReference type="ARBA" id="ARBA00047615"/>
    </source>
</evidence>
<gene>
    <name evidence="8" type="primary">cmk</name>
    <name evidence="10" type="ORF">IX53_01895</name>
</gene>
<comment type="similarity">
    <text evidence="1 8">Belongs to the cytidylate kinase family. Type 1 subfamily.</text>
</comment>
<evidence type="ECO:0000313" key="11">
    <source>
        <dbReference type="Proteomes" id="UP000035159"/>
    </source>
</evidence>
<dbReference type="KEGG" id="kpf:IX53_01895"/>
<comment type="catalytic activity">
    <reaction evidence="7 8">
        <text>CMP + ATP = CDP + ADP</text>
        <dbReference type="Rhea" id="RHEA:11600"/>
        <dbReference type="ChEBI" id="CHEBI:30616"/>
        <dbReference type="ChEBI" id="CHEBI:58069"/>
        <dbReference type="ChEBI" id="CHEBI:60377"/>
        <dbReference type="ChEBI" id="CHEBI:456216"/>
        <dbReference type="EC" id="2.7.4.25"/>
    </reaction>
</comment>
<keyword evidence="8" id="KW-0963">Cytoplasm</keyword>
<dbReference type="Proteomes" id="UP000035159">
    <property type="component" value="Chromosome"/>
</dbReference>
<dbReference type="GO" id="GO:0015949">
    <property type="term" value="P:nucleobase-containing small molecule interconversion"/>
    <property type="evidence" value="ECO:0007669"/>
    <property type="project" value="TreeGrafter"/>
</dbReference>
<dbReference type="InterPro" id="IPR027417">
    <property type="entry name" value="P-loop_NTPase"/>
</dbReference>
<dbReference type="GO" id="GO:0036431">
    <property type="term" value="F:dCMP kinase activity"/>
    <property type="evidence" value="ECO:0007669"/>
    <property type="project" value="InterPro"/>
</dbReference>
<protein>
    <recommendedName>
        <fullName evidence="8">Cytidylate kinase</fullName>
        <shortName evidence="8">CK</shortName>
        <ecNumber evidence="8">2.7.4.25</ecNumber>
    </recommendedName>
    <alternativeName>
        <fullName evidence="8">Cytidine monophosphate kinase</fullName>
        <shortName evidence="8">CMP kinase</shortName>
    </alternativeName>
</protein>
<evidence type="ECO:0000256" key="8">
    <source>
        <dbReference type="HAMAP-Rule" id="MF_00238"/>
    </source>
</evidence>
<keyword evidence="2 8" id="KW-0808">Transferase</keyword>
<keyword evidence="4 8" id="KW-0418">Kinase</keyword>
<comment type="catalytic activity">
    <reaction evidence="6 8">
        <text>dCMP + ATP = dCDP + ADP</text>
        <dbReference type="Rhea" id="RHEA:25094"/>
        <dbReference type="ChEBI" id="CHEBI:30616"/>
        <dbReference type="ChEBI" id="CHEBI:57566"/>
        <dbReference type="ChEBI" id="CHEBI:58593"/>
        <dbReference type="ChEBI" id="CHEBI:456216"/>
        <dbReference type="EC" id="2.7.4.25"/>
    </reaction>
</comment>
<evidence type="ECO:0000256" key="5">
    <source>
        <dbReference type="ARBA" id="ARBA00022840"/>
    </source>
</evidence>
<dbReference type="PATRIC" id="fig|1330330.3.peg.389"/>
<organism evidence="10 11">
    <name type="scientific">Kosmotoga pacifica</name>
    <dbReference type="NCBI Taxonomy" id="1330330"/>
    <lineage>
        <taxon>Bacteria</taxon>
        <taxon>Thermotogati</taxon>
        <taxon>Thermotogota</taxon>
        <taxon>Thermotogae</taxon>
        <taxon>Kosmotogales</taxon>
        <taxon>Kosmotogaceae</taxon>
        <taxon>Kosmotoga</taxon>
    </lineage>
</organism>
<sequence length="216" mass="23937">MGMKIAIDGPAGSGKSTVAKLLAKRLGFEYVDTGAMYRAIAWKAFRSGYSPNDRPGISKIIESTTFSLKNNQLFMDGSPIGDEIRTSEISMLSSAIAKIPEVRAFLTEEQRKLAANRDVVMEGRDIGTVVLPDAEYKFFIKASAEERAKRRLSQLKEIGIDAEYETILKEIVARDINDSSRDIAPLKPADDAIVIDTTDMPLEEVINYILKRMGIE</sequence>
<dbReference type="CDD" id="cd02020">
    <property type="entry name" value="CMPK"/>
    <property type="match status" value="1"/>
</dbReference>
<feature type="binding site" evidence="8">
    <location>
        <begin position="9"/>
        <end position="17"/>
    </location>
    <ligand>
        <name>ATP</name>
        <dbReference type="ChEBI" id="CHEBI:30616"/>
    </ligand>
</feature>
<name>A0A0G2Z9K8_9BACT</name>
<dbReference type="Gene3D" id="3.40.50.300">
    <property type="entry name" value="P-loop containing nucleotide triphosphate hydrolases"/>
    <property type="match status" value="1"/>
</dbReference>
<keyword evidence="5 8" id="KW-0067">ATP-binding</keyword>
<evidence type="ECO:0000256" key="3">
    <source>
        <dbReference type="ARBA" id="ARBA00022741"/>
    </source>
</evidence>
<dbReference type="NCBIfam" id="TIGR00017">
    <property type="entry name" value="cmk"/>
    <property type="match status" value="1"/>
</dbReference>
<dbReference type="SUPFAM" id="SSF52540">
    <property type="entry name" value="P-loop containing nucleoside triphosphate hydrolases"/>
    <property type="match status" value="1"/>
</dbReference>
<dbReference type="GO" id="GO:0036430">
    <property type="term" value="F:CMP kinase activity"/>
    <property type="evidence" value="ECO:0007669"/>
    <property type="project" value="RHEA"/>
</dbReference>
<evidence type="ECO:0000256" key="7">
    <source>
        <dbReference type="ARBA" id="ARBA00048478"/>
    </source>
</evidence>
<dbReference type="GO" id="GO:0006220">
    <property type="term" value="P:pyrimidine nucleotide metabolic process"/>
    <property type="evidence" value="ECO:0007669"/>
    <property type="project" value="UniProtKB-UniRule"/>
</dbReference>
<dbReference type="EMBL" id="CP011232">
    <property type="protein sequence ID" value="AKI96776.1"/>
    <property type="molecule type" value="Genomic_DNA"/>
</dbReference>
<dbReference type="GO" id="GO:0005524">
    <property type="term" value="F:ATP binding"/>
    <property type="evidence" value="ECO:0007669"/>
    <property type="project" value="UniProtKB-UniRule"/>
</dbReference>
<dbReference type="PANTHER" id="PTHR21299">
    <property type="entry name" value="CYTIDYLATE KINASE/PANTOATE-BETA-ALANINE LIGASE"/>
    <property type="match status" value="1"/>
</dbReference>
<dbReference type="EC" id="2.7.4.25" evidence="8"/>
<keyword evidence="3 8" id="KW-0547">Nucleotide-binding</keyword>
<dbReference type="Pfam" id="PF02224">
    <property type="entry name" value="Cytidylate_kin"/>
    <property type="match status" value="1"/>
</dbReference>
<dbReference type="HAMAP" id="MF_00238">
    <property type="entry name" value="Cytidyl_kinase_type1"/>
    <property type="match status" value="1"/>
</dbReference>
<dbReference type="OrthoDB" id="9807434at2"/>
<dbReference type="AlphaFoldDB" id="A0A0G2Z9K8"/>
<keyword evidence="11" id="KW-1185">Reference proteome</keyword>
<reference evidence="10 11" key="1">
    <citation type="submission" date="2015-04" db="EMBL/GenBank/DDBJ databases">
        <title>Complete Genome Sequence of Kosmotoga pacifica SLHLJ1.</title>
        <authorList>
            <person name="Jiang L.J."/>
            <person name="Shao Z.Z."/>
            <person name="Jebbar M."/>
        </authorList>
    </citation>
    <scope>NUCLEOTIDE SEQUENCE [LARGE SCALE GENOMIC DNA]</scope>
    <source>
        <strain evidence="10 11">SLHLJ1</strain>
    </source>
</reference>
<evidence type="ECO:0000256" key="2">
    <source>
        <dbReference type="ARBA" id="ARBA00022679"/>
    </source>
</evidence>